<dbReference type="EMBL" id="BORQ01000016">
    <property type="protein sequence ID" value="GIO35040.1"/>
    <property type="molecule type" value="Genomic_DNA"/>
</dbReference>
<accession>A0A919XQG1</accession>
<keyword evidence="3" id="KW-0732">Signal</keyword>
<feature type="domain" description="PpiC" evidence="7">
    <location>
        <begin position="144"/>
        <end position="266"/>
    </location>
</feature>
<dbReference type="PANTHER" id="PTHR47245">
    <property type="entry name" value="PEPTIDYLPROLYL ISOMERASE"/>
    <property type="match status" value="1"/>
</dbReference>
<dbReference type="Pfam" id="PF13145">
    <property type="entry name" value="Rotamase_2"/>
    <property type="match status" value="1"/>
</dbReference>
<dbReference type="Gene3D" id="3.10.50.40">
    <property type="match status" value="1"/>
</dbReference>
<dbReference type="PROSITE" id="PS50198">
    <property type="entry name" value="PPIC_PPIASE_2"/>
    <property type="match status" value="1"/>
</dbReference>
<dbReference type="PROSITE" id="PS01096">
    <property type="entry name" value="PPIC_PPIASE_1"/>
    <property type="match status" value="1"/>
</dbReference>
<keyword evidence="5 6" id="KW-0413">Isomerase</keyword>
<sequence length="320" mass="36039">MMTRQEKALWAAVIILAAGVLVMGSLIVIRGLKPAEAAHEPEEEHNGAKAVALFDGQFITEDEWIEELKRTHGHEMLLQMLNEKAVNAEADRLQIRVTPEEIAERVKVDAAGYESVDAYYQSMYAQLGLSPADVREEAAYQLKLEKIAIVNIDISDEEVDRYIDQHQEEFEPKKQYELAWIKLKTRKEANRTLDRLEQGEDFGKLAEELTLDEFTRQQGGRLGWIQEDDPFVSAEVLDTAKGLQAGDIAGPIQLEDEGYAVIQVIDIQKGEKQTNEEIRANVRKQLALNEAVPLTQLEAQLRDKYGANVVTDKNPEKGGK</sequence>
<proteinExistence type="predicted"/>
<evidence type="ECO:0000313" key="9">
    <source>
        <dbReference type="Proteomes" id="UP000679779"/>
    </source>
</evidence>
<dbReference type="SUPFAM" id="SSF109998">
    <property type="entry name" value="Triger factor/SurA peptide-binding domain-like"/>
    <property type="match status" value="1"/>
</dbReference>
<keyword evidence="9" id="KW-1185">Reference proteome</keyword>
<dbReference type="RefSeq" id="WP_160045458.1">
    <property type="nucleotide sequence ID" value="NZ_BORQ01000016.1"/>
</dbReference>
<evidence type="ECO:0000256" key="6">
    <source>
        <dbReference type="PROSITE-ProRule" id="PRU00278"/>
    </source>
</evidence>
<dbReference type="InterPro" id="IPR000297">
    <property type="entry name" value="PPIase_PpiC"/>
</dbReference>
<comment type="caution">
    <text evidence="8">The sequence shown here is derived from an EMBL/GenBank/DDBJ whole genome shotgun (WGS) entry which is preliminary data.</text>
</comment>
<dbReference type="SUPFAM" id="SSF54534">
    <property type="entry name" value="FKBP-like"/>
    <property type="match status" value="1"/>
</dbReference>
<dbReference type="InterPro" id="IPR023058">
    <property type="entry name" value="PPIase_PpiC_CS"/>
</dbReference>
<organism evidence="8 9">
    <name type="scientific">Paenibacillus albilobatus</name>
    <dbReference type="NCBI Taxonomy" id="2716884"/>
    <lineage>
        <taxon>Bacteria</taxon>
        <taxon>Bacillati</taxon>
        <taxon>Bacillota</taxon>
        <taxon>Bacilli</taxon>
        <taxon>Bacillales</taxon>
        <taxon>Paenibacillaceae</taxon>
        <taxon>Paenibacillus</taxon>
    </lineage>
</organism>
<dbReference type="InterPro" id="IPR046357">
    <property type="entry name" value="PPIase_dom_sf"/>
</dbReference>
<dbReference type="AlphaFoldDB" id="A0A919XQG1"/>
<evidence type="ECO:0000259" key="7">
    <source>
        <dbReference type="PROSITE" id="PS50198"/>
    </source>
</evidence>
<comment type="catalytic activity">
    <reaction evidence="1">
        <text>[protein]-peptidylproline (omega=180) = [protein]-peptidylproline (omega=0)</text>
        <dbReference type="Rhea" id="RHEA:16237"/>
        <dbReference type="Rhea" id="RHEA-COMP:10747"/>
        <dbReference type="Rhea" id="RHEA-COMP:10748"/>
        <dbReference type="ChEBI" id="CHEBI:83833"/>
        <dbReference type="ChEBI" id="CHEBI:83834"/>
        <dbReference type="EC" id="5.2.1.8"/>
    </reaction>
</comment>
<dbReference type="PANTHER" id="PTHR47245:SF1">
    <property type="entry name" value="FOLDASE PROTEIN PRSA"/>
    <property type="match status" value="1"/>
</dbReference>
<gene>
    <name evidence="8" type="ORF">J2TS6_61810</name>
</gene>
<evidence type="ECO:0000256" key="1">
    <source>
        <dbReference type="ARBA" id="ARBA00000971"/>
    </source>
</evidence>
<dbReference type="InterPro" id="IPR050245">
    <property type="entry name" value="PrsA_foldase"/>
</dbReference>
<dbReference type="GO" id="GO:0003755">
    <property type="term" value="F:peptidyl-prolyl cis-trans isomerase activity"/>
    <property type="evidence" value="ECO:0007669"/>
    <property type="project" value="UniProtKB-KW"/>
</dbReference>
<dbReference type="Proteomes" id="UP000679779">
    <property type="component" value="Unassembled WGS sequence"/>
</dbReference>
<dbReference type="EC" id="5.2.1.8" evidence="2"/>
<evidence type="ECO:0000256" key="2">
    <source>
        <dbReference type="ARBA" id="ARBA00013194"/>
    </source>
</evidence>
<evidence type="ECO:0000256" key="4">
    <source>
        <dbReference type="ARBA" id="ARBA00023110"/>
    </source>
</evidence>
<keyword evidence="4 6" id="KW-0697">Rotamase</keyword>
<evidence type="ECO:0000256" key="5">
    <source>
        <dbReference type="ARBA" id="ARBA00023235"/>
    </source>
</evidence>
<name>A0A919XQG1_9BACL</name>
<protein>
    <recommendedName>
        <fullName evidence="2">peptidylprolyl isomerase</fullName>
        <ecNumber evidence="2">5.2.1.8</ecNumber>
    </recommendedName>
</protein>
<evidence type="ECO:0000256" key="3">
    <source>
        <dbReference type="ARBA" id="ARBA00022729"/>
    </source>
</evidence>
<reference evidence="8" key="1">
    <citation type="submission" date="2021-03" db="EMBL/GenBank/DDBJ databases">
        <title>Antimicrobial resistance genes in bacteria isolated from Japanese honey, and their potential for conferring macrolide and lincosamide resistance in the American foulbrood pathogen Paenibacillus larvae.</title>
        <authorList>
            <person name="Okamoto M."/>
            <person name="Kumagai M."/>
            <person name="Kanamori H."/>
            <person name="Takamatsu D."/>
        </authorList>
    </citation>
    <scope>NUCLEOTIDE SEQUENCE</scope>
    <source>
        <strain evidence="8">J2TS6</strain>
    </source>
</reference>
<dbReference type="Gene3D" id="1.10.4030.10">
    <property type="entry name" value="Porin chaperone SurA, peptide-binding domain"/>
    <property type="match status" value="1"/>
</dbReference>
<dbReference type="InterPro" id="IPR027304">
    <property type="entry name" value="Trigger_fact/SurA_dom_sf"/>
</dbReference>
<evidence type="ECO:0000313" key="8">
    <source>
        <dbReference type="EMBL" id="GIO35040.1"/>
    </source>
</evidence>